<dbReference type="Gramene" id="EOX91645">
    <property type="protein sequence ID" value="EOX91645"/>
    <property type="gene ID" value="TCM_000769"/>
</dbReference>
<keyword evidence="2" id="KW-1185">Reference proteome</keyword>
<dbReference type="HOGENOM" id="CLU_2350873_0_0_1"/>
<dbReference type="InParanoid" id="A0A061DH04"/>
<name>A0A061DH04_THECC</name>
<reference evidence="1 2" key="1">
    <citation type="journal article" date="2013" name="Genome Biol.">
        <title>The genome sequence of the most widely cultivated cacao type and its use to identify candidate genes regulating pod color.</title>
        <authorList>
            <person name="Motamayor J.C."/>
            <person name="Mockaitis K."/>
            <person name="Schmutz J."/>
            <person name="Haiminen N."/>
            <person name="Iii D.L."/>
            <person name="Cornejo O."/>
            <person name="Findley S.D."/>
            <person name="Zheng P."/>
            <person name="Utro F."/>
            <person name="Royaert S."/>
            <person name="Saski C."/>
            <person name="Jenkins J."/>
            <person name="Podicheti R."/>
            <person name="Zhao M."/>
            <person name="Scheffler B.E."/>
            <person name="Stack J.C."/>
            <person name="Feltus F.A."/>
            <person name="Mustiga G.M."/>
            <person name="Amores F."/>
            <person name="Phillips W."/>
            <person name="Marelli J.P."/>
            <person name="May G.D."/>
            <person name="Shapiro H."/>
            <person name="Ma J."/>
            <person name="Bustamante C.D."/>
            <person name="Schnell R.J."/>
            <person name="Main D."/>
            <person name="Gilbert D."/>
            <person name="Parida L."/>
            <person name="Kuhn D.N."/>
        </authorList>
    </citation>
    <scope>NUCLEOTIDE SEQUENCE [LARGE SCALE GENOMIC DNA]</scope>
    <source>
        <strain evidence="2">cv. Matina 1-6</strain>
    </source>
</reference>
<dbReference type="EMBL" id="CM001879">
    <property type="protein sequence ID" value="EOX91645.1"/>
    <property type="molecule type" value="Genomic_DNA"/>
</dbReference>
<proteinExistence type="predicted"/>
<dbReference type="AlphaFoldDB" id="A0A061DH04"/>
<dbReference type="Proteomes" id="UP000026915">
    <property type="component" value="Chromosome 1"/>
</dbReference>
<organism evidence="1 2">
    <name type="scientific">Theobroma cacao</name>
    <name type="common">Cacao</name>
    <name type="synonym">Cocoa</name>
    <dbReference type="NCBI Taxonomy" id="3641"/>
    <lineage>
        <taxon>Eukaryota</taxon>
        <taxon>Viridiplantae</taxon>
        <taxon>Streptophyta</taxon>
        <taxon>Embryophyta</taxon>
        <taxon>Tracheophyta</taxon>
        <taxon>Spermatophyta</taxon>
        <taxon>Magnoliopsida</taxon>
        <taxon>eudicotyledons</taxon>
        <taxon>Gunneridae</taxon>
        <taxon>Pentapetalae</taxon>
        <taxon>rosids</taxon>
        <taxon>malvids</taxon>
        <taxon>Malvales</taxon>
        <taxon>Malvaceae</taxon>
        <taxon>Byttnerioideae</taxon>
        <taxon>Theobroma</taxon>
    </lineage>
</organism>
<sequence length="97" mass="10886">MCEIIRDGMKECLTPMGPTPLLVSPIFEVGFSELLVFEGMSIDENGRQQFLIQVLLINVQFSMPLHTFPNTGCWLVRKPDVLNDGKSIHHKEPAASM</sequence>
<gene>
    <name evidence="1" type="ORF">TCM_000769</name>
</gene>
<evidence type="ECO:0000313" key="2">
    <source>
        <dbReference type="Proteomes" id="UP000026915"/>
    </source>
</evidence>
<protein>
    <submittedName>
        <fullName evidence="1">Uncharacterized protein</fullName>
    </submittedName>
</protein>
<evidence type="ECO:0000313" key="1">
    <source>
        <dbReference type="EMBL" id="EOX91645.1"/>
    </source>
</evidence>
<accession>A0A061DH04</accession>